<accession>A0A7W6DGF1</accession>
<proteinExistence type="inferred from homology"/>
<dbReference type="InterPro" id="IPR051911">
    <property type="entry name" value="SDR_oxidoreductase"/>
</dbReference>
<dbReference type="EMBL" id="JACIEB010000005">
    <property type="protein sequence ID" value="MBB3982821.1"/>
    <property type="molecule type" value="Genomic_DNA"/>
</dbReference>
<dbReference type="Pfam" id="PF00106">
    <property type="entry name" value="adh_short"/>
    <property type="match status" value="1"/>
</dbReference>
<comment type="similarity">
    <text evidence="1 3">Belongs to the short-chain dehydrogenases/reductases (SDR) family.</text>
</comment>
<evidence type="ECO:0000256" key="2">
    <source>
        <dbReference type="ARBA" id="ARBA00023002"/>
    </source>
</evidence>
<comment type="caution">
    <text evidence="5">The sequence shown here is derived from an EMBL/GenBank/DDBJ whole genome shotgun (WGS) entry which is preliminary data.</text>
</comment>
<dbReference type="Gene3D" id="3.40.50.720">
    <property type="entry name" value="NAD(P)-binding Rossmann-like Domain"/>
    <property type="match status" value="1"/>
</dbReference>
<evidence type="ECO:0000313" key="5">
    <source>
        <dbReference type="EMBL" id="MBB3982821.1"/>
    </source>
</evidence>
<protein>
    <submittedName>
        <fullName evidence="5">NAD(P)-dependent dehydrogenase (Short-subunit alcohol dehydrogenase family)</fullName>
    </submittedName>
</protein>
<sequence>MNADRARRWFITGISTGFGRELARAVVQAGDTVLGTVRNPAQVAELAAERIAAIVMDVNDEAAVAAGVAAMNERFGGVDVVVNNAGFGMNGTIEALSLDELRAVMETNFFGAVRVSKAFIPALRAGGGTIVMISSMAGHIGFGGMGAYCASKFALEGVSDALAQELAPFGIDVLIVEPGSFRTDFSGRSMKGAKRALDAYAGTQAGEVRARLAAYHGNEPGDPVKAAHAIVQVVRSGKPPRRLALGADAVAGILKKLDSVKQDIEAWRAVSVDTVLDETGA</sequence>
<dbReference type="InterPro" id="IPR020904">
    <property type="entry name" value="Sc_DH/Rdtase_CS"/>
</dbReference>
<dbReference type="PROSITE" id="PS00061">
    <property type="entry name" value="ADH_SHORT"/>
    <property type="match status" value="1"/>
</dbReference>
<dbReference type="GO" id="GO:0016491">
    <property type="term" value="F:oxidoreductase activity"/>
    <property type="evidence" value="ECO:0007669"/>
    <property type="project" value="UniProtKB-KW"/>
</dbReference>
<feature type="domain" description="Ketoreductase" evidence="4">
    <location>
        <begin position="7"/>
        <end position="182"/>
    </location>
</feature>
<evidence type="ECO:0000259" key="4">
    <source>
        <dbReference type="SMART" id="SM00822"/>
    </source>
</evidence>
<reference evidence="5 6" key="1">
    <citation type="submission" date="2020-08" db="EMBL/GenBank/DDBJ databases">
        <title>Genomic Encyclopedia of Type Strains, Phase IV (KMG-IV): sequencing the most valuable type-strain genomes for metagenomic binning, comparative biology and taxonomic classification.</title>
        <authorList>
            <person name="Goeker M."/>
        </authorList>
    </citation>
    <scope>NUCLEOTIDE SEQUENCE [LARGE SCALE GENOMIC DNA]</scope>
    <source>
        <strain evidence="5 6">DSM 29348</strain>
    </source>
</reference>
<evidence type="ECO:0000313" key="6">
    <source>
        <dbReference type="Proteomes" id="UP000552757"/>
    </source>
</evidence>
<keyword evidence="2" id="KW-0560">Oxidoreductase</keyword>
<keyword evidence="6" id="KW-1185">Reference proteome</keyword>
<dbReference type="SUPFAM" id="SSF51735">
    <property type="entry name" value="NAD(P)-binding Rossmann-fold domains"/>
    <property type="match status" value="1"/>
</dbReference>
<dbReference type="Proteomes" id="UP000552757">
    <property type="component" value="Unassembled WGS sequence"/>
</dbReference>
<evidence type="ECO:0000256" key="1">
    <source>
        <dbReference type="ARBA" id="ARBA00006484"/>
    </source>
</evidence>
<dbReference type="PRINTS" id="PR00080">
    <property type="entry name" value="SDRFAMILY"/>
</dbReference>
<organism evidence="5 6">
    <name type="scientific">Sphingobium fontiphilum</name>
    <dbReference type="NCBI Taxonomy" id="944425"/>
    <lineage>
        <taxon>Bacteria</taxon>
        <taxon>Pseudomonadati</taxon>
        <taxon>Pseudomonadota</taxon>
        <taxon>Alphaproteobacteria</taxon>
        <taxon>Sphingomonadales</taxon>
        <taxon>Sphingomonadaceae</taxon>
        <taxon>Sphingobium</taxon>
    </lineage>
</organism>
<dbReference type="CDD" id="cd05374">
    <property type="entry name" value="17beta-HSD-like_SDR_c"/>
    <property type="match status" value="1"/>
</dbReference>
<dbReference type="PRINTS" id="PR00081">
    <property type="entry name" value="GDHRDH"/>
</dbReference>
<dbReference type="RefSeq" id="WP_183955874.1">
    <property type="nucleotide sequence ID" value="NZ_JACIEB010000005.1"/>
</dbReference>
<dbReference type="NCBIfam" id="NF004824">
    <property type="entry name" value="PRK06180.1"/>
    <property type="match status" value="1"/>
</dbReference>
<gene>
    <name evidence="5" type="ORF">GGR44_002487</name>
</gene>
<name>A0A7W6DGF1_9SPHN</name>
<dbReference type="InterPro" id="IPR002347">
    <property type="entry name" value="SDR_fam"/>
</dbReference>
<dbReference type="PANTHER" id="PTHR43976:SF16">
    <property type="entry name" value="SHORT-CHAIN DEHYDROGENASE_REDUCTASE FAMILY PROTEIN"/>
    <property type="match status" value="1"/>
</dbReference>
<dbReference type="AlphaFoldDB" id="A0A7W6DGF1"/>
<dbReference type="PANTHER" id="PTHR43976">
    <property type="entry name" value="SHORT CHAIN DEHYDROGENASE"/>
    <property type="match status" value="1"/>
</dbReference>
<dbReference type="InterPro" id="IPR057326">
    <property type="entry name" value="KR_dom"/>
</dbReference>
<evidence type="ECO:0000256" key="3">
    <source>
        <dbReference type="RuleBase" id="RU000363"/>
    </source>
</evidence>
<dbReference type="InterPro" id="IPR036291">
    <property type="entry name" value="NAD(P)-bd_dom_sf"/>
</dbReference>
<dbReference type="SMART" id="SM00822">
    <property type="entry name" value="PKS_KR"/>
    <property type="match status" value="1"/>
</dbReference>